<dbReference type="AlphaFoldDB" id="A0A1H2BID7"/>
<keyword evidence="5 8" id="KW-1278">Translocase</keyword>
<dbReference type="PROSITE" id="PS00211">
    <property type="entry name" value="ABC_TRANSPORTER_1"/>
    <property type="match status" value="1"/>
</dbReference>
<accession>A0A1H2BID7</accession>
<dbReference type="GO" id="GO:0043190">
    <property type="term" value="C:ATP-binding cassette (ABC) transporter complex"/>
    <property type="evidence" value="ECO:0007669"/>
    <property type="project" value="InterPro"/>
</dbReference>
<dbReference type="PANTHER" id="PTHR42781">
    <property type="entry name" value="SPERMIDINE/PUTRESCINE IMPORT ATP-BINDING PROTEIN POTA"/>
    <property type="match status" value="1"/>
</dbReference>
<keyword evidence="6 8" id="KW-0472">Membrane</keyword>
<evidence type="ECO:0000256" key="6">
    <source>
        <dbReference type="ARBA" id="ARBA00023136"/>
    </source>
</evidence>
<reference evidence="11" key="1">
    <citation type="submission" date="2016-10" db="EMBL/GenBank/DDBJ databases">
        <authorList>
            <person name="Varghese N."/>
            <person name="Submissions S."/>
        </authorList>
    </citation>
    <scope>NUCLEOTIDE SEQUENCE [LARGE SCALE GENOMIC DNA]</scope>
    <source>
        <strain evidence="11">GAS369</strain>
    </source>
</reference>
<dbReference type="SMART" id="SM00382">
    <property type="entry name" value="AAA"/>
    <property type="match status" value="1"/>
</dbReference>
<dbReference type="SUPFAM" id="SSF50331">
    <property type="entry name" value="MOP-like"/>
    <property type="match status" value="1"/>
</dbReference>
<comment type="function">
    <text evidence="8">Part of the ABC transporter complex PotABCD involved in spermidine/putrescine import. Responsible for energy coupling to the transport system.</text>
</comment>
<dbReference type="InterPro" id="IPR017871">
    <property type="entry name" value="ABC_transporter-like_CS"/>
</dbReference>
<keyword evidence="4 8" id="KW-0067">ATP-binding</keyword>
<dbReference type="GO" id="GO:0016887">
    <property type="term" value="F:ATP hydrolysis activity"/>
    <property type="evidence" value="ECO:0007669"/>
    <property type="project" value="InterPro"/>
</dbReference>
<protein>
    <recommendedName>
        <fullName evidence="8">Spermidine/putrescine import ATP-binding protein PotA</fullName>
        <ecNumber evidence="8">7.6.2.11</ecNumber>
    </recommendedName>
</protein>
<dbReference type="InterPro" id="IPR003593">
    <property type="entry name" value="AAA+_ATPase"/>
</dbReference>
<dbReference type="EC" id="7.6.2.11" evidence="8"/>
<dbReference type="Pfam" id="PF00005">
    <property type="entry name" value="ABC_tran"/>
    <property type="match status" value="1"/>
</dbReference>
<dbReference type="NCBIfam" id="TIGR01187">
    <property type="entry name" value="potA"/>
    <property type="match status" value="1"/>
</dbReference>
<gene>
    <name evidence="8" type="primary">potA</name>
    <name evidence="10" type="ORF">SAMN05444158_7183</name>
</gene>
<keyword evidence="3 8" id="KW-0547">Nucleotide-binding</keyword>
<dbReference type="InterPro" id="IPR005893">
    <property type="entry name" value="PotA-like"/>
</dbReference>
<comment type="subunit">
    <text evidence="8">The complex is composed of two ATP-binding proteins (PotA), two transmembrane proteins (PotB and PotC) and a solute-binding protein (PotD).</text>
</comment>
<evidence type="ECO:0000256" key="8">
    <source>
        <dbReference type="RuleBase" id="RU364083"/>
    </source>
</evidence>
<dbReference type="InterPro" id="IPR008995">
    <property type="entry name" value="Mo/tungstate-bd_C_term_dom"/>
</dbReference>
<dbReference type="GO" id="GO:0005524">
    <property type="term" value="F:ATP binding"/>
    <property type="evidence" value="ECO:0007669"/>
    <property type="project" value="UniProtKB-KW"/>
</dbReference>
<dbReference type="SUPFAM" id="SSF52540">
    <property type="entry name" value="P-loop containing nucleoside triphosphate hydrolases"/>
    <property type="match status" value="1"/>
</dbReference>
<organism evidence="10 11">
    <name type="scientific">Bradyrhizobium canariense</name>
    <dbReference type="NCBI Taxonomy" id="255045"/>
    <lineage>
        <taxon>Bacteria</taxon>
        <taxon>Pseudomonadati</taxon>
        <taxon>Pseudomonadota</taxon>
        <taxon>Alphaproteobacteria</taxon>
        <taxon>Hyphomicrobiales</taxon>
        <taxon>Nitrobacteraceae</taxon>
        <taxon>Bradyrhizobium</taxon>
    </lineage>
</organism>
<dbReference type="Proteomes" id="UP000243904">
    <property type="component" value="Chromosome I"/>
</dbReference>
<dbReference type="RefSeq" id="WP_146690678.1">
    <property type="nucleotide sequence ID" value="NZ_LT629750.1"/>
</dbReference>
<sequence length="357" mass="39204">MARVDLKNIVGRYGDFLAVDNVNLTIESGQFVTLLGPSGCGKSSTLRIVAGLLKPSSGQVEFDGRDVTNLAAAKRNIGMVFQSLALFPHMTVAENVAFGLKMKRVPAEESAKQVKRILEIVRLDHLAHRYPAQMSGGQQQRVALARAMAIKPGILILDEPFGALDRKLREAMQMELHALTRELRMTSLFVTHDQEEAMTLSDVVAVMNRGIVEQFGTPDQIYRAPRTKFVADFMGITNFLPAKVVDVRGALSRIEVFGAFFSVESKQKFNAGENVTLAVRPEKVAVSIDETSESPSVKGNVKQVTYHGNTSRYVIELQSGVDLIAIEPNDEQMGAMQPGSAVNATWKSEQILLFPRS</sequence>
<evidence type="ECO:0000256" key="7">
    <source>
        <dbReference type="ARBA" id="ARBA00024722"/>
    </source>
</evidence>
<dbReference type="InterPro" id="IPR050093">
    <property type="entry name" value="ABC_SmlMolc_Importer"/>
</dbReference>
<dbReference type="GO" id="GO:0015697">
    <property type="term" value="P:quaternary ammonium group transport"/>
    <property type="evidence" value="ECO:0007669"/>
    <property type="project" value="UniProtKB-ARBA"/>
</dbReference>
<feature type="domain" description="ABC transporter" evidence="9">
    <location>
        <begin position="4"/>
        <end position="234"/>
    </location>
</feature>
<dbReference type="PANTHER" id="PTHR42781:SF4">
    <property type="entry name" value="SPERMIDINE_PUTRESCINE IMPORT ATP-BINDING PROTEIN POTA"/>
    <property type="match status" value="1"/>
</dbReference>
<dbReference type="Pfam" id="PF08402">
    <property type="entry name" value="TOBE_2"/>
    <property type="match status" value="1"/>
</dbReference>
<dbReference type="InterPro" id="IPR003439">
    <property type="entry name" value="ABC_transporter-like_ATP-bd"/>
</dbReference>
<evidence type="ECO:0000256" key="4">
    <source>
        <dbReference type="ARBA" id="ARBA00022840"/>
    </source>
</evidence>
<evidence type="ECO:0000313" key="11">
    <source>
        <dbReference type="Proteomes" id="UP000243904"/>
    </source>
</evidence>
<name>A0A1H2BID7_9BRAD</name>
<evidence type="ECO:0000256" key="3">
    <source>
        <dbReference type="ARBA" id="ARBA00022741"/>
    </source>
</evidence>
<evidence type="ECO:0000256" key="5">
    <source>
        <dbReference type="ARBA" id="ARBA00022967"/>
    </source>
</evidence>
<dbReference type="Gene3D" id="2.40.50.100">
    <property type="match status" value="1"/>
</dbReference>
<comment type="function">
    <text evidence="7">Involved in beta-(1--&gt;2)glucan export. Transmembrane domains (TMD) form a pore in the inner membrane and the ATP-binding domain (NBD) is responsible for energy generation.</text>
</comment>
<comment type="similarity">
    <text evidence="8">Belongs to the ABC transporter superfamily. Spermidine/putrescine importer (TC 3.A.1.11.1) family.</text>
</comment>
<dbReference type="GO" id="GO:0015417">
    <property type="term" value="F:ABC-type polyamine transporter activity"/>
    <property type="evidence" value="ECO:0007669"/>
    <property type="project" value="UniProtKB-EC"/>
</dbReference>
<evidence type="ECO:0000259" key="9">
    <source>
        <dbReference type="PROSITE" id="PS50893"/>
    </source>
</evidence>
<dbReference type="EMBL" id="LT629750">
    <property type="protein sequence ID" value="SDT57659.1"/>
    <property type="molecule type" value="Genomic_DNA"/>
</dbReference>
<proteinExistence type="inferred from homology"/>
<dbReference type="InterPro" id="IPR013611">
    <property type="entry name" value="Transp-assoc_OB_typ2"/>
</dbReference>
<dbReference type="Gene3D" id="2.40.50.140">
    <property type="entry name" value="Nucleic acid-binding proteins"/>
    <property type="match status" value="1"/>
</dbReference>
<dbReference type="InterPro" id="IPR012340">
    <property type="entry name" value="NA-bd_OB-fold"/>
</dbReference>
<dbReference type="FunFam" id="3.40.50.300:FF:000425">
    <property type="entry name" value="Probable ABC transporter, ATP-binding subunit"/>
    <property type="match status" value="1"/>
</dbReference>
<dbReference type="InterPro" id="IPR027417">
    <property type="entry name" value="P-loop_NTPase"/>
</dbReference>
<evidence type="ECO:0000256" key="2">
    <source>
        <dbReference type="ARBA" id="ARBA00022475"/>
    </source>
</evidence>
<keyword evidence="2 8" id="KW-1003">Cell membrane</keyword>
<dbReference type="PROSITE" id="PS50893">
    <property type="entry name" value="ABC_TRANSPORTER_2"/>
    <property type="match status" value="1"/>
</dbReference>
<evidence type="ECO:0000256" key="1">
    <source>
        <dbReference type="ARBA" id="ARBA00022448"/>
    </source>
</evidence>
<comment type="catalytic activity">
    <reaction evidence="8">
        <text>ATP + H2O + polyamine-[polyamine-binding protein]Side 1 = ADP + phosphate + polyamineSide 2 + [polyamine-binding protein]Side 1.</text>
        <dbReference type="EC" id="7.6.2.11"/>
    </reaction>
</comment>
<evidence type="ECO:0000313" key="10">
    <source>
        <dbReference type="EMBL" id="SDT57659.1"/>
    </source>
</evidence>
<dbReference type="Gene3D" id="3.40.50.300">
    <property type="entry name" value="P-loop containing nucleotide triphosphate hydrolases"/>
    <property type="match status" value="1"/>
</dbReference>
<keyword evidence="11" id="KW-1185">Reference proteome</keyword>
<keyword evidence="1 8" id="KW-0813">Transport</keyword>